<dbReference type="RefSeq" id="XP_017991590.1">
    <property type="nucleotide sequence ID" value="XM_018138514.1"/>
</dbReference>
<feature type="transmembrane region" description="Helical" evidence="1">
    <location>
        <begin position="209"/>
        <end position="229"/>
    </location>
</feature>
<dbReference type="GeneID" id="28730390"/>
<accession>A0A0M8MLH0</accession>
<gene>
    <name evidence="2" type="ORF">Malapachy_4059</name>
</gene>
<dbReference type="OrthoDB" id="3360032at2759"/>
<keyword evidence="1" id="KW-0812">Transmembrane</keyword>
<dbReference type="Proteomes" id="UP000037751">
    <property type="component" value="Unassembled WGS sequence"/>
</dbReference>
<dbReference type="VEuPathDB" id="FungiDB:Malapachy_4059"/>
<evidence type="ECO:0000256" key="1">
    <source>
        <dbReference type="SAM" id="Phobius"/>
    </source>
</evidence>
<reference evidence="2 3" key="1">
    <citation type="submission" date="2015-07" db="EMBL/GenBank/DDBJ databases">
        <title>Draft Genome Sequence of Malassezia furfur CBS1878 and Malassezia pachydermatis CBS1879.</title>
        <authorList>
            <person name="Triana S."/>
            <person name="Ohm R."/>
            <person name="Gonzalez A."/>
            <person name="DeCock H."/>
            <person name="Restrepo S."/>
            <person name="Celis A."/>
        </authorList>
    </citation>
    <scope>NUCLEOTIDE SEQUENCE [LARGE SCALE GENOMIC DNA]</scope>
    <source>
        <strain evidence="2 3">CBS 1879</strain>
    </source>
</reference>
<dbReference type="EMBL" id="LGAV01000004">
    <property type="protein sequence ID" value="KOS13958.1"/>
    <property type="molecule type" value="Genomic_DNA"/>
</dbReference>
<organism evidence="2 3">
    <name type="scientific">Malassezia pachydermatis</name>
    <dbReference type="NCBI Taxonomy" id="77020"/>
    <lineage>
        <taxon>Eukaryota</taxon>
        <taxon>Fungi</taxon>
        <taxon>Dikarya</taxon>
        <taxon>Basidiomycota</taxon>
        <taxon>Ustilaginomycotina</taxon>
        <taxon>Malasseziomycetes</taxon>
        <taxon>Malasseziales</taxon>
        <taxon>Malasseziaceae</taxon>
        <taxon>Malassezia</taxon>
    </lineage>
</organism>
<dbReference type="AlphaFoldDB" id="A0A0M8MLH0"/>
<keyword evidence="1" id="KW-1133">Transmembrane helix</keyword>
<keyword evidence="1" id="KW-0472">Membrane</keyword>
<proteinExistence type="predicted"/>
<sequence>MHALANTEILNFGPMLCPRDTMMKKASLSAHWPTMHVSTKPRRLALSPSSIKPQWLALYPSYYDLETGVYEYQRRVSWLESALLQLPASLRWALTQRYQLRLSTPANLPASFRIEVQVPDDVLKRDRADAPDAFQPPAFPCELLLARITVHTDNVPIPLDPRTPHSSTLGAWAEKTFGWLAPRTSAPPTIPVDVTFERLYLGFLPGSTIPMVLSLAALLGLLPLGLAPVRRRLSRPRP</sequence>
<evidence type="ECO:0000313" key="3">
    <source>
        <dbReference type="Proteomes" id="UP000037751"/>
    </source>
</evidence>
<evidence type="ECO:0000313" key="2">
    <source>
        <dbReference type="EMBL" id="KOS13958.1"/>
    </source>
</evidence>
<keyword evidence="3" id="KW-1185">Reference proteome</keyword>
<name>A0A0M8MLH0_9BASI</name>
<protein>
    <submittedName>
        <fullName evidence="2">Uncharacterized protein</fullName>
    </submittedName>
</protein>
<comment type="caution">
    <text evidence="2">The sequence shown here is derived from an EMBL/GenBank/DDBJ whole genome shotgun (WGS) entry which is preliminary data.</text>
</comment>
<dbReference type="STRING" id="77020.A0A0M8MLH0"/>